<proteinExistence type="predicted"/>
<dbReference type="OrthoDB" id="9797341at2"/>
<feature type="modified residue" description="4-aspartylphosphate" evidence="1">
    <location>
        <position position="63"/>
    </location>
</feature>
<dbReference type="Proteomes" id="UP000292855">
    <property type="component" value="Unassembled WGS sequence"/>
</dbReference>
<reference evidence="3 4" key="1">
    <citation type="submission" date="2019-02" db="EMBL/GenBank/DDBJ databases">
        <authorList>
            <person name="Li Y."/>
        </authorList>
    </citation>
    <scope>NUCLEOTIDE SEQUENCE [LARGE SCALE GENOMIC DNA]</scope>
    <source>
        <strain evidence="3 4">30C10-4-7</strain>
    </source>
</reference>
<evidence type="ECO:0000313" key="3">
    <source>
        <dbReference type="EMBL" id="RZF57913.1"/>
    </source>
</evidence>
<dbReference type="AlphaFoldDB" id="A0A4Q6XEV0"/>
<name>A0A4Q6XEV0_9SPHI</name>
<dbReference type="RefSeq" id="WP_130143399.1">
    <property type="nucleotide sequence ID" value="NZ_SGIT01000006.1"/>
</dbReference>
<keyword evidence="1" id="KW-0597">Phosphoprotein</keyword>
<dbReference type="InterPro" id="IPR011006">
    <property type="entry name" value="CheY-like_superfamily"/>
</dbReference>
<dbReference type="EMBL" id="SGIT01000006">
    <property type="protein sequence ID" value="RZF57913.1"/>
    <property type="molecule type" value="Genomic_DNA"/>
</dbReference>
<dbReference type="GO" id="GO:0000160">
    <property type="term" value="P:phosphorelay signal transduction system"/>
    <property type="evidence" value="ECO:0007669"/>
    <property type="project" value="InterPro"/>
</dbReference>
<evidence type="ECO:0000259" key="2">
    <source>
        <dbReference type="PROSITE" id="PS50110"/>
    </source>
</evidence>
<keyword evidence="4" id="KW-1185">Reference proteome</keyword>
<gene>
    <name evidence="3" type="ORF">EWE74_19795</name>
</gene>
<feature type="domain" description="Response regulatory" evidence="2">
    <location>
        <begin position="11"/>
        <end position="128"/>
    </location>
</feature>
<evidence type="ECO:0000313" key="4">
    <source>
        <dbReference type="Proteomes" id="UP000292855"/>
    </source>
</evidence>
<dbReference type="InterPro" id="IPR001789">
    <property type="entry name" value="Sig_transdc_resp-reg_receiver"/>
</dbReference>
<dbReference type="PROSITE" id="PS50110">
    <property type="entry name" value="RESPONSE_REGULATORY"/>
    <property type="match status" value="1"/>
</dbReference>
<protein>
    <submittedName>
        <fullName evidence="3">Response regulator transcription factor</fullName>
    </submittedName>
</protein>
<dbReference type="Gene3D" id="3.40.50.2300">
    <property type="match status" value="1"/>
</dbReference>
<evidence type="ECO:0000256" key="1">
    <source>
        <dbReference type="PROSITE-ProRule" id="PRU00169"/>
    </source>
</evidence>
<sequence>METGTAQQKTPLAFINDKSPILDVICNELDNSGVEILFRSENIENGSSQLSVLTVLPDVCIIDLDFYDKNVLAQLRELKRLYPSIKLIAHSDIDTEKAVISLLDIGVVAYLLIGSDTDDFKKAIEGVSDNGRYFSVGVAKIAREYFGNK</sequence>
<comment type="caution">
    <text evidence="3">The sequence shown here is derived from an EMBL/GenBank/DDBJ whole genome shotgun (WGS) entry which is preliminary data.</text>
</comment>
<organism evidence="3 4">
    <name type="scientific">Sphingobacterium corticibacterium</name>
    <dbReference type="NCBI Taxonomy" id="2484746"/>
    <lineage>
        <taxon>Bacteria</taxon>
        <taxon>Pseudomonadati</taxon>
        <taxon>Bacteroidota</taxon>
        <taxon>Sphingobacteriia</taxon>
        <taxon>Sphingobacteriales</taxon>
        <taxon>Sphingobacteriaceae</taxon>
        <taxon>Sphingobacterium</taxon>
    </lineage>
</organism>
<accession>A0A4Q6XEV0</accession>
<dbReference type="SUPFAM" id="SSF52172">
    <property type="entry name" value="CheY-like"/>
    <property type="match status" value="1"/>
</dbReference>